<dbReference type="Pfam" id="PF00481">
    <property type="entry name" value="PP2C"/>
    <property type="match status" value="1"/>
</dbReference>
<accession>A0ABC8RRF7</accession>
<evidence type="ECO:0000313" key="4">
    <source>
        <dbReference type="Proteomes" id="UP001642360"/>
    </source>
</evidence>
<evidence type="ECO:0000259" key="2">
    <source>
        <dbReference type="Pfam" id="PF00481"/>
    </source>
</evidence>
<feature type="non-terminal residue" evidence="3">
    <location>
        <position position="1"/>
    </location>
</feature>
<name>A0ABC8RRF7_9AQUA</name>
<dbReference type="InterPro" id="IPR001932">
    <property type="entry name" value="PPM-type_phosphatase-like_dom"/>
</dbReference>
<proteinExistence type="predicted"/>
<dbReference type="Gene3D" id="3.60.40.10">
    <property type="entry name" value="PPM-type phosphatase domain"/>
    <property type="match status" value="1"/>
</dbReference>
<dbReference type="Proteomes" id="UP001642360">
    <property type="component" value="Unassembled WGS sequence"/>
</dbReference>
<evidence type="ECO:0000313" key="3">
    <source>
        <dbReference type="EMBL" id="CAK9147586.1"/>
    </source>
</evidence>
<dbReference type="EMBL" id="CAUOFW020001702">
    <property type="protein sequence ID" value="CAK9147586.1"/>
    <property type="molecule type" value="Genomic_DNA"/>
</dbReference>
<feature type="region of interest" description="Disordered" evidence="1">
    <location>
        <begin position="1"/>
        <end position="44"/>
    </location>
</feature>
<sequence>MRPTTAPRGNSPATTPATEQRQEAPLQPPDSDNPNKKSEKQIVNGRICGDISVSRAFGDMRFKTKKN</sequence>
<keyword evidence="4" id="KW-1185">Reference proteome</keyword>
<organism evidence="3 4">
    <name type="scientific">Ilex paraguariensis</name>
    <name type="common">yerba mate</name>
    <dbReference type="NCBI Taxonomy" id="185542"/>
    <lineage>
        <taxon>Eukaryota</taxon>
        <taxon>Viridiplantae</taxon>
        <taxon>Streptophyta</taxon>
        <taxon>Embryophyta</taxon>
        <taxon>Tracheophyta</taxon>
        <taxon>Spermatophyta</taxon>
        <taxon>Magnoliopsida</taxon>
        <taxon>eudicotyledons</taxon>
        <taxon>Gunneridae</taxon>
        <taxon>Pentapetalae</taxon>
        <taxon>asterids</taxon>
        <taxon>campanulids</taxon>
        <taxon>Aquifoliales</taxon>
        <taxon>Aquifoliaceae</taxon>
        <taxon>Ilex</taxon>
    </lineage>
</organism>
<gene>
    <name evidence="3" type="ORF">ILEXP_LOCUS15494</name>
</gene>
<dbReference type="AlphaFoldDB" id="A0ABC8RRF7"/>
<feature type="domain" description="PPM-type phosphatase" evidence="2">
    <location>
        <begin position="41"/>
        <end position="65"/>
    </location>
</feature>
<dbReference type="InterPro" id="IPR036457">
    <property type="entry name" value="PPM-type-like_dom_sf"/>
</dbReference>
<feature type="non-terminal residue" evidence="3">
    <location>
        <position position="67"/>
    </location>
</feature>
<comment type="caution">
    <text evidence="3">The sequence shown here is derived from an EMBL/GenBank/DDBJ whole genome shotgun (WGS) entry which is preliminary data.</text>
</comment>
<protein>
    <recommendedName>
        <fullName evidence="2">PPM-type phosphatase domain-containing protein</fullName>
    </recommendedName>
</protein>
<feature type="compositionally biased region" description="Polar residues" evidence="1">
    <location>
        <begin position="7"/>
        <end position="19"/>
    </location>
</feature>
<evidence type="ECO:0000256" key="1">
    <source>
        <dbReference type="SAM" id="MobiDB-lite"/>
    </source>
</evidence>
<reference evidence="3 4" key="1">
    <citation type="submission" date="2024-02" db="EMBL/GenBank/DDBJ databases">
        <authorList>
            <person name="Vignale AGUSTIN F."/>
            <person name="Sosa J E."/>
            <person name="Modenutti C."/>
        </authorList>
    </citation>
    <scope>NUCLEOTIDE SEQUENCE [LARGE SCALE GENOMIC DNA]</scope>
</reference>